<reference evidence="2" key="1">
    <citation type="journal article" date="2011" name="Nat. Commun.">
        <title>Effector diversification within compartments of the Leptosphaeria maculans genome affected by Repeat-Induced Point mutations.</title>
        <authorList>
            <person name="Rouxel T."/>
            <person name="Grandaubert J."/>
            <person name="Hane J.K."/>
            <person name="Hoede C."/>
            <person name="van de Wouw A.P."/>
            <person name="Couloux A."/>
            <person name="Dominguez V."/>
            <person name="Anthouard V."/>
            <person name="Bally P."/>
            <person name="Bourras S."/>
            <person name="Cozijnsen A.J."/>
            <person name="Ciuffetti L.M."/>
            <person name="Degrave A."/>
            <person name="Dilmaghani A."/>
            <person name="Duret L."/>
            <person name="Fudal I."/>
            <person name="Goodwin S.B."/>
            <person name="Gout L."/>
            <person name="Glaser N."/>
            <person name="Linglin J."/>
            <person name="Kema G.H.J."/>
            <person name="Lapalu N."/>
            <person name="Lawrence C.B."/>
            <person name="May K."/>
            <person name="Meyer M."/>
            <person name="Ollivier B."/>
            <person name="Poulain J."/>
            <person name="Schoch C.L."/>
            <person name="Simon A."/>
            <person name="Spatafora J.W."/>
            <person name="Stachowiak A."/>
            <person name="Turgeon B.G."/>
            <person name="Tyler B.M."/>
            <person name="Vincent D."/>
            <person name="Weissenbach J."/>
            <person name="Amselem J."/>
            <person name="Quesneville H."/>
            <person name="Oliver R.P."/>
            <person name="Wincker P."/>
            <person name="Balesdent M.-H."/>
            <person name="Howlett B.J."/>
        </authorList>
    </citation>
    <scope>NUCLEOTIDE SEQUENCE [LARGE SCALE GENOMIC DNA]</scope>
    <source>
        <strain evidence="2">JN3 / isolate v23.1.3 / race Av1-4-5-6-7-8</strain>
    </source>
</reference>
<sequence>MVGGMCQEGYCNIDTNTVNVREQACKGGAGFFADDTPGGRTACSVEGGKCTYIWQCV</sequence>
<dbReference type="Proteomes" id="UP000002668">
    <property type="component" value="Genome"/>
</dbReference>
<accession>E4ZIC7</accession>
<dbReference type="InParanoid" id="E4ZIC7"/>
<dbReference type="HOGENOM" id="CLU_2996881_0_0_1"/>
<organism evidence="2">
    <name type="scientific">Leptosphaeria maculans (strain JN3 / isolate v23.1.3 / race Av1-4-5-6-7-8)</name>
    <name type="common">Blackleg fungus</name>
    <name type="synonym">Phoma lingam</name>
    <dbReference type="NCBI Taxonomy" id="985895"/>
    <lineage>
        <taxon>Eukaryota</taxon>
        <taxon>Fungi</taxon>
        <taxon>Dikarya</taxon>
        <taxon>Ascomycota</taxon>
        <taxon>Pezizomycotina</taxon>
        <taxon>Dothideomycetes</taxon>
        <taxon>Pleosporomycetidae</taxon>
        <taxon>Pleosporales</taxon>
        <taxon>Pleosporineae</taxon>
        <taxon>Leptosphaeriaceae</taxon>
        <taxon>Plenodomus</taxon>
        <taxon>Plenodomus lingam/Leptosphaeria maculans species complex</taxon>
    </lineage>
</organism>
<dbReference type="EMBL" id="FP929065">
    <property type="protein sequence ID" value="CBX90788.1"/>
    <property type="molecule type" value="Genomic_DNA"/>
</dbReference>
<dbReference type="AlphaFoldDB" id="E4ZIC7"/>
<dbReference type="VEuPathDB" id="FungiDB:LEMA_uP058220.1"/>
<evidence type="ECO:0000313" key="2">
    <source>
        <dbReference type="Proteomes" id="UP000002668"/>
    </source>
</evidence>
<protein>
    <submittedName>
        <fullName evidence="1">Predicted protein</fullName>
    </submittedName>
</protein>
<name>E4ZIC7_LEPMJ</name>
<keyword evidence="2" id="KW-1185">Reference proteome</keyword>
<gene>
    <name evidence="1" type="ORF">LEMA_uP058220.1</name>
</gene>
<proteinExistence type="predicted"/>
<evidence type="ECO:0000313" key="1">
    <source>
        <dbReference type="EMBL" id="CBX90788.1"/>
    </source>
</evidence>